<dbReference type="Pfam" id="PF00004">
    <property type="entry name" value="AAA"/>
    <property type="match status" value="2"/>
</dbReference>
<evidence type="ECO:0000313" key="4">
    <source>
        <dbReference type="EMBL" id="KAF1987239.1"/>
    </source>
</evidence>
<organism evidence="4 5">
    <name type="scientific">Aulographum hederae CBS 113979</name>
    <dbReference type="NCBI Taxonomy" id="1176131"/>
    <lineage>
        <taxon>Eukaryota</taxon>
        <taxon>Fungi</taxon>
        <taxon>Dikarya</taxon>
        <taxon>Ascomycota</taxon>
        <taxon>Pezizomycotina</taxon>
        <taxon>Dothideomycetes</taxon>
        <taxon>Pleosporomycetidae</taxon>
        <taxon>Aulographales</taxon>
        <taxon>Aulographaceae</taxon>
    </lineage>
</organism>
<feature type="domain" description="AAA+ ATPase" evidence="3">
    <location>
        <begin position="250"/>
        <end position="378"/>
    </location>
</feature>
<evidence type="ECO:0000259" key="3">
    <source>
        <dbReference type="SMART" id="SM00382"/>
    </source>
</evidence>
<dbReference type="SMART" id="SM00382">
    <property type="entry name" value="AAA"/>
    <property type="match status" value="2"/>
</dbReference>
<reference evidence="4" key="1">
    <citation type="journal article" date="2020" name="Stud. Mycol.">
        <title>101 Dothideomycetes genomes: a test case for predicting lifestyles and emergence of pathogens.</title>
        <authorList>
            <person name="Haridas S."/>
            <person name="Albert R."/>
            <person name="Binder M."/>
            <person name="Bloem J."/>
            <person name="Labutti K."/>
            <person name="Salamov A."/>
            <person name="Andreopoulos B."/>
            <person name="Baker S."/>
            <person name="Barry K."/>
            <person name="Bills G."/>
            <person name="Bluhm B."/>
            <person name="Cannon C."/>
            <person name="Castanera R."/>
            <person name="Culley D."/>
            <person name="Daum C."/>
            <person name="Ezra D."/>
            <person name="Gonzalez J."/>
            <person name="Henrissat B."/>
            <person name="Kuo A."/>
            <person name="Liang C."/>
            <person name="Lipzen A."/>
            <person name="Lutzoni F."/>
            <person name="Magnuson J."/>
            <person name="Mondo S."/>
            <person name="Nolan M."/>
            <person name="Ohm R."/>
            <person name="Pangilinan J."/>
            <person name="Park H.-J."/>
            <person name="Ramirez L."/>
            <person name="Alfaro M."/>
            <person name="Sun H."/>
            <person name="Tritt A."/>
            <person name="Yoshinaga Y."/>
            <person name="Zwiers L.-H."/>
            <person name="Turgeon B."/>
            <person name="Goodwin S."/>
            <person name="Spatafora J."/>
            <person name="Crous P."/>
            <person name="Grigoriev I."/>
        </authorList>
    </citation>
    <scope>NUCLEOTIDE SEQUENCE</scope>
    <source>
        <strain evidence="4">CBS 113979</strain>
    </source>
</reference>
<dbReference type="InterPro" id="IPR003959">
    <property type="entry name" value="ATPase_AAA_core"/>
</dbReference>
<evidence type="ECO:0000256" key="2">
    <source>
        <dbReference type="ARBA" id="ARBA00022840"/>
    </source>
</evidence>
<dbReference type="PANTHER" id="PTHR23077">
    <property type="entry name" value="AAA-FAMILY ATPASE"/>
    <property type="match status" value="1"/>
</dbReference>
<sequence length="748" mass="82730">MLINTQNMESPKYKLRLLPNSPTTLEGAFRVHLPSNDLNKLGIRPDEPCLLKSDGRTGIAIAWRSTLNGPIAQISTIAKDAYGFSLEDRITVSKCETQLRCAEKVVFRDVTEGLTANDHVSEDHLRFSVASHCFLNVDMIVAGGFVEVTPRKNLRKGRKRRFIVEAIEPVGPEDEAYLPYDFTEQTQVEFRSEPSPMPSEAEVTPQEMDFDFGGIAGLDRQLAELQERLRTIPNLHTDDPWSKLFARFTKNEGILLHGHPGTGKTMILDCIARARWKKVVHIDKSVSSRTSKTESSPLKRKFQEALENSPSVIVMDNLDRFAGNTESSVDSMAQDIVTEMQKLQGTTVHVIAATRNPNEIDSDLRSFFRHEIEIPIPDSKSRTAILKATLQDYASDDIIAQIGDKTHGFVGSDLERLTLTAVDRLKSLHFSDPFLTQPLLSLDDFSTALLTVRPTAMREVFLELPKVSWSDIAGSSLVKQALYEVIELPFTDPDLFRRYRLSPRKGILLYGPPGCSKTLTARAIATSSSLNFLAVKGAELTSMYVGETERALRAVFSRARTVAPAVIFFDEIDALGVSRGEGGSGGSSTKGLNVLTTLLNEMDGIEALKGVLVLAATNRPDMLDPALLRPGRFDASFYVGLPDKEARRQIVEMRMRERPVSGDVDVGAVSGMTEGHSGAEVVEICERATLCALRAERERREEKEIKMIDFEEGVKSVSRGITPEMLEGFRAWEMGRGKGVVGLGGSVE</sequence>
<dbReference type="Gene3D" id="1.10.8.60">
    <property type="match status" value="2"/>
</dbReference>
<dbReference type="Pfam" id="PF17862">
    <property type="entry name" value="AAA_lid_3"/>
    <property type="match status" value="1"/>
</dbReference>
<accession>A0A6G1H2K9</accession>
<dbReference type="InterPro" id="IPR003593">
    <property type="entry name" value="AAA+_ATPase"/>
</dbReference>
<gene>
    <name evidence="4" type="ORF">K402DRAFT_375890</name>
</gene>
<keyword evidence="2" id="KW-0067">ATP-binding</keyword>
<keyword evidence="1" id="KW-0547">Nucleotide-binding</keyword>
<dbReference type="Gene3D" id="3.40.50.300">
    <property type="entry name" value="P-loop containing nucleotide triphosphate hydrolases"/>
    <property type="match status" value="2"/>
</dbReference>
<name>A0A6G1H2K9_9PEZI</name>
<dbReference type="Proteomes" id="UP000800041">
    <property type="component" value="Unassembled WGS sequence"/>
</dbReference>
<proteinExistence type="predicted"/>
<dbReference type="GO" id="GO:0016887">
    <property type="term" value="F:ATP hydrolysis activity"/>
    <property type="evidence" value="ECO:0007669"/>
    <property type="project" value="InterPro"/>
</dbReference>
<keyword evidence="5" id="KW-1185">Reference proteome</keyword>
<dbReference type="FunFam" id="3.40.50.300:FF:000661">
    <property type="entry name" value="calmodulin-interacting protein 111 isoform X1"/>
    <property type="match status" value="1"/>
</dbReference>
<dbReference type="PROSITE" id="PS00674">
    <property type="entry name" value="AAA"/>
    <property type="match status" value="1"/>
</dbReference>
<protein>
    <submittedName>
        <fullName evidence="4">AAA-domain-containing protein</fullName>
    </submittedName>
</protein>
<feature type="domain" description="AAA+ ATPase" evidence="3">
    <location>
        <begin position="503"/>
        <end position="643"/>
    </location>
</feature>
<evidence type="ECO:0000256" key="1">
    <source>
        <dbReference type="ARBA" id="ARBA00022741"/>
    </source>
</evidence>
<dbReference type="EMBL" id="ML977153">
    <property type="protein sequence ID" value="KAF1987239.1"/>
    <property type="molecule type" value="Genomic_DNA"/>
</dbReference>
<dbReference type="SUPFAM" id="SSF52540">
    <property type="entry name" value="P-loop containing nucleoside triphosphate hydrolases"/>
    <property type="match status" value="2"/>
</dbReference>
<dbReference type="GO" id="GO:0005524">
    <property type="term" value="F:ATP binding"/>
    <property type="evidence" value="ECO:0007669"/>
    <property type="project" value="UniProtKB-KW"/>
</dbReference>
<dbReference type="GO" id="GO:0005737">
    <property type="term" value="C:cytoplasm"/>
    <property type="evidence" value="ECO:0007669"/>
    <property type="project" value="TreeGrafter"/>
</dbReference>
<dbReference type="InterPro" id="IPR050168">
    <property type="entry name" value="AAA_ATPase_domain"/>
</dbReference>
<dbReference type="AlphaFoldDB" id="A0A6G1H2K9"/>
<dbReference type="InterPro" id="IPR003960">
    <property type="entry name" value="ATPase_AAA_CS"/>
</dbReference>
<dbReference type="InterPro" id="IPR027417">
    <property type="entry name" value="P-loop_NTPase"/>
</dbReference>
<evidence type="ECO:0000313" key="5">
    <source>
        <dbReference type="Proteomes" id="UP000800041"/>
    </source>
</evidence>
<dbReference type="InterPro" id="IPR041569">
    <property type="entry name" value="AAA_lid_3"/>
</dbReference>
<dbReference type="OrthoDB" id="27435at2759"/>
<dbReference type="PANTHER" id="PTHR23077:SF27">
    <property type="entry name" value="ATPASE FAMILY GENE 2 PROTEIN HOMOLOG A"/>
    <property type="match status" value="1"/>
</dbReference>